<protein>
    <submittedName>
        <fullName evidence="1">Uncharacterized protein</fullName>
    </submittedName>
</protein>
<name>A0A179FWH1_METCM</name>
<evidence type="ECO:0000313" key="1">
    <source>
        <dbReference type="EMBL" id="OAQ70005.1"/>
    </source>
</evidence>
<organism evidence="1 2">
    <name type="scientific">Pochonia chlamydosporia 170</name>
    <dbReference type="NCBI Taxonomy" id="1380566"/>
    <lineage>
        <taxon>Eukaryota</taxon>
        <taxon>Fungi</taxon>
        <taxon>Dikarya</taxon>
        <taxon>Ascomycota</taxon>
        <taxon>Pezizomycotina</taxon>
        <taxon>Sordariomycetes</taxon>
        <taxon>Hypocreomycetidae</taxon>
        <taxon>Hypocreales</taxon>
        <taxon>Clavicipitaceae</taxon>
        <taxon>Pochonia</taxon>
    </lineage>
</organism>
<sequence length="216" mass="24101">MANLAWPFGNEYTSCVQLNAYAFLLCNRSVSANRSRELVILQLVNAVPEYEETNVLHLKCSLQCPEFGHSAQMMLTKRDPTVQSMPACERGMVSLWSTRSEEPRSHTTDTNHLGLTSFQFMLTPLTKYCQNHLNTKASLVLALLPRLCAVTETCDGIHVGFAANGAGLEYLELSNFRNVTPRLRYAWESTSACCCLCEDLSGRLMDTMISIFGDSI</sequence>
<dbReference type="AlphaFoldDB" id="A0A179FWH1"/>
<keyword evidence="2" id="KW-1185">Reference proteome</keyword>
<comment type="caution">
    <text evidence="1">The sequence shown here is derived from an EMBL/GenBank/DDBJ whole genome shotgun (WGS) entry which is preliminary data.</text>
</comment>
<dbReference type="KEGG" id="pchm:VFPPC_15520"/>
<dbReference type="EMBL" id="LSBJ02000002">
    <property type="protein sequence ID" value="OAQ70005.1"/>
    <property type="molecule type" value="Genomic_DNA"/>
</dbReference>
<dbReference type="RefSeq" id="XP_018146542.1">
    <property type="nucleotide sequence ID" value="XM_018293273.1"/>
</dbReference>
<gene>
    <name evidence="1" type="ORF">VFPPC_15520</name>
</gene>
<accession>A0A179FWH1</accession>
<dbReference type="Proteomes" id="UP000078397">
    <property type="component" value="Unassembled WGS sequence"/>
</dbReference>
<evidence type="ECO:0000313" key="2">
    <source>
        <dbReference type="Proteomes" id="UP000078397"/>
    </source>
</evidence>
<reference evidence="1 2" key="1">
    <citation type="journal article" date="2016" name="PLoS Pathog.">
        <title>Biosynthesis of antibiotic leucinostatins in bio-control fungus Purpureocillium lilacinum and their inhibition on phytophthora revealed by genome mining.</title>
        <authorList>
            <person name="Wang G."/>
            <person name="Liu Z."/>
            <person name="Lin R."/>
            <person name="Li E."/>
            <person name="Mao Z."/>
            <person name="Ling J."/>
            <person name="Yang Y."/>
            <person name="Yin W.B."/>
            <person name="Xie B."/>
        </authorList>
    </citation>
    <scope>NUCLEOTIDE SEQUENCE [LARGE SCALE GENOMIC DNA]</scope>
    <source>
        <strain evidence="1">170</strain>
    </source>
</reference>
<dbReference type="GeneID" id="28857267"/>
<proteinExistence type="predicted"/>